<dbReference type="PROSITE" id="PS50280">
    <property type="entry name" value="SET"/>
    <property type="match status" value="1"/>
</dbReference>
<comment type="similarity">
    <text evidence="2">Belongs to the krueppel C2H2-type zinc-finger protein family.</text>
</comment>
<dbReference type="AlphaFoldDB" id="A0A9N9RQU2"/>
<feature type="region of interest" description="Disordered" evidence="18">
    <location>
        <begin position="991"/>
        <end position="1039"/>
    </location>
</feature>
<evidence type="ECO:0000259" key="19">
    <source>
        <dbReference type="PROSITE" id="PS50157"/>
    </source>
</evidence>
<dbReference type="GO" id="GO:0005737">
    <property type="term" value="C:cytoplasm"/>
    <property type="evidence" value="ECO:0007669"/>
    <property type="project" value="TreeGrafter"/>
</dbReference>
<feature type="compositionally biased region" description="Low complexity" evidence="18">
    <location>
        <begin position="992"/>
        <end position="1001"/>
    </location>
</feature>
<keyword evidence="12" id="KW-0804">Transcription</keyword>
<dbReference type="GO" id="GO:0045087">
    <property type="term" value="P:innate immune response"/>
    <property type="evidence" value="ECO:0007669"/>
    <property type="project" value="UniProtKB-KW"/>
</dbReference>
<feature type="compositionally biased region" description="Low complexity" evidence="18">
    <location>
        <begin position="1010"/>
        <end position="1039"/>
    </location>
</feature>
<feature type="region of interest" description="Disordered" evidence="18">
    <location>
        <begin position="718"/>
        <end position="764"/>
    </location>
</feature>
<evidence type="ECO:0000256" key="10">
    <source>
        <dbReference type="ARBA" id="ARBA00023125"/>
    </source>
</evidence>
<feature type="compositionally biased region" description="Low complexity" evidence="18">
    <location>
        <begin position="576"/>
        <end position="603"/>
    </location>
</feature>
<dbReference type="FunFam" id="3.30.160.60:FF:000833">
    <property type="entry name" value="PR domain zinc finger protein"/>
    <property type="match status" value="1"/>
</dbReference>
<dbReference type="PROSITE" id="PS00028">
    <property type="entry name" value="ZINC_FINGER_C2H2_1"/>
    <property type="match status" value="4"/>
</dbReference>
<evidence type="ECO:0000256" key="6">
    <source>
        <dbReference type="ARBA" id="ARBA00022771"/>
    </source>
</evidence>
<evidence type="ECO:0000256" key="12">
    <source>
        <dbReference type="ARBA" id="ARBA00023163"/>
    </source>
</evidence>
<accession>A0A9N9RQU2</accession>
<feature type="region of interest" description="Disordered" evidence="18">
    <location>
        <begin position="256"/>
        <end position="289"/>
    </location>
</feature>
<keyword evidence="10" id="KW-0238">DNA-binding</keyword>
<dbReference type="Pfam" id="PF00096">
    <property type="entry name" value="zf-C2H2"/>
    <property type="match status" value="5"/>
</dbReference>
<evidence type="ECO:0000256" key="16">
    <source>
        <dbReference type="ARBA" id="ARBA00078155"/>
    </source>
</evidence>
<dbReference type="CDD" id="cd19187">
    <property type="entry name" value="PR-SET_PRDM1"/>
    <property type="match status" value="1"/>
</dbReference>
<evidence type="ECO:0000256" key="11">
    <source>
        <dbReference type="ARBA" id="ARBA00023130"/>
    </source>
</evidence>
<evidence type="ECO:0000313" key="21">
    <source>
        <dbReference type="EMBL" id="CAG9801257.1"/>
    </source>
</evidence>
<dbReference type="GO" id="GO:0008170">
    <property type="term" value="F:N-methyltransferase activity"/>
    <property type="evidence" value="ECO:0007669"/>
    <property type="project" value="UniProtKB-ARBA"/>
</dbReference>
<dbReference type="FunFam" id="3.30.160.60:FF:000262">
    <property type="entry name" value="PR domain zinc finger protein 1"/>
    <property type="match status" value="1"/>
</dbReference>
<dbReference type="EMBL" id="OU895877">
    <property type="protein sequence ID" value="CAG9801257.1"/>
    <property type="molecule type" value="Genomic_DNA"/>
</dbReference>
<dbReference type="Gene3D" id="3.30.160.60">
    <property type="entry name" value="Classic Zinc Finger"/>
    <property type="match status" value="5"/>
</dbReference>
<evidence type="ECO:0000256" key="3">
    <source>
        <dbReference type="ARBA" id="ARBA00022588"/>
    </source>
</evidence>
<feature type="compositionally biased region" description="Polar residues" evidence="18">
    <location>
        <begin position="539"/>
        <end position="550"/>
    </location>
</feature>
<evidence type="ECO:0000256" key="13">
    <source>
        <dbReference type="ARBA" id="ARBA00023242"/>
    </source>
</evidence>
<dbReference type="PROSITE" id="PS50157">
    <property type="entry name" value="ZINC_FINGER_C2H2_2"/>
    <property type="match status" value="4"/>
</dbReference>
<dbReference type="FunFam" id="3.30.160.60:FF:001272">
    <property type="entry name" value="Zinc finger protein 683"/>
    <property type="match status" value="1"/>
</dbReference>
<evidence type="ECO:0000256" key="1">
    <source>
        <dbReference type="ARBA" id="ARBA00004123"/>
    </source>
</evidence>
<dbReference type="Gene3D" id="2.170.270.10">
    <property type="entry name" value="SET domain"/>
    <property type="match status" value="1"/>
</dbReference>
<evidence type="ECO:0000256" key="5">
    <source>
        <dbReference type="ARBA" id="ARBA00022737"/>
    </source>
</evidence>
<dbReference type="InterPro" id="IPR001214">
    <property type="entry name" value="SET_dom"/>
</dbReference>
<evidence type="ECO:0000256" key="18">
    <source>
        <dbReference type="SAM" id="MobiDB-lite"/>
    </source>
</evidence>
<dbReference type="InterPro" id="IPR044413">
    <property type="entry name" value="PRDM1_PR-SET"/>
</dbReference>
<gene>
    <name evidence="21" type="ORF">CHIRRI_LOCUS4188</name>
</gene>
<dbReference type="FunFam" id="3.30.160.60:FF:000748">
    <property type="entry name" value="PR domain zinc finger protein"/>
    <property type="match status" value="1"/>
</dbReference>
<keyword evidence="3" id="KW-0399">Innate immunity</keyword>
<evidence type="ECO:0000256" key="8">
    <source>
        <dbReference type="ARBA" id="ARBA00022859"/>
    </source>
</evidence>
<keyword evidence="8" id="KW-0391">Immunity</keyword>
<sequence length="1079" mass="121693">MSETSSSSRGAPSPSSHSNSSLQQDYDITRMREDDFERLAVYIVPDVPCERGLSNRAEKTLPRSLTLKASLALSTPTQPIEGVWSTGVIPKGTRFGPFEGLRASSYPSDKSAWRYFWRVQELRHVSYGNIKIFKDSDFYYLDGSDTSHANWMRYVASAYNLTVMNLVACQHQEHIYFYTIRDIMPNEELMVWYCRDFAKRMGYDIDPERATYSICKEETLKKAVQTYAMPKAKITPEVAYNHMKYVMGLHLPVLRKPDSPPTPQLGQHPQHQTVLNLRESHEVVRDRSPIRIMIHENGRTHVDDGSTTIVKVHPEKDEGSPKDPSAPYEHQQLTPNDGSVRSDEGYHSNYHDDGFTPPEDSSDSESETNYVLDCSQKTIEPKETAVSSKNNNNNINIVNNNNSNISNNVVVTESADGKNDYRKVKMKMPLKYEFKNKQQQQLKSQALCDLSHDDVAMTDVGHDDMMDSAPSVIQMKPATSTVIVLESSTNTIIPLTKPYYEPETSVSPINGHASAAFMRYTPPTSSILETILTGNRLVDQQQESTRRQPNATPPPTSPTEMAYSYKKSQRYGNACSPDSSSNPQPVSSGSPPSPPQIIQMSSSRLDASPPTLIYINNSSSYENNNNNNNINNGIMNQRTSPTSYGTYSIYSTSNGPSMLTPNSNGSYSPPLNNGQYERLTTSSASPPSSAANILPFNHLHHHSQLPLSHPLLQPLQHIQTTHDSRSSHSPPCSLSPDGESYSRSGSPHSPESPGSRGYKSLPYPLKKRDGKMHYECNVCSKTFGQLSNLKVHLRTHSGERPFKCNIPTCSKSFTQLAHLQKHHLVHTGEKPHMCEICKKRFSSTSNLKTHLRLHSGQKPYECDLCPQKFTQFVHLKLHKRLHTNDRPYVCQGCDKKYISASGLRTHWKTTSCKPNNLEEEMAMAAAATNEYLDKDHEMEREHRELYEYQHDSPPHQPQHQQPHLSPQTVHITPNHPHLRHVGHPQTSIICIQQQQQQQQHTPTHHHHHQQQPTIIATSNQSSSQIPQVQSQSQPEPMQEQFQLIKKEATTHFATSHHQNGGEMRPSVIESNQPMVIECT</sequence>
<evidence type="ECO:0000256" key="14">
    <source>
        <dbReference type="ARBA" id="ARBA00074461"/>
    </source>
</evidence>
<feature type="region of interest" description="Disordered" evidence="18">
    <location>
        <begin position="1"/>
        <end position="25"/>
    </location>
</feature>
<dbReference type="InterPro" id="IPR046341">
    <property type="entry name" value="SET_dom_sf"/>
</dbReference>
<evidence type="ECO:0000256" key="2">
    <source>
        <dbReference type="ARBA" id="ARBA00006991"/>
    </source>
</evidence>
<feature type="region of interest" description="Disordered" evidence="18">
    <location>
        <begin position="949"/>
        <end position="975"/>
    </location>
</feature>
<feature type="compositionally biased region" description="Low complexity" evidence="18">
    <location>
        <begin position="957"/>
        <end position="967"/>
    </location>
</feature>
<feature type="domain" description="C2H2-type" evidence="19">
    <location>
        <begin position="774"/>
        <end position="801"/>
    </location>
</feature>
<evidence type="ECO:0000256" key="17">
    <source>
        <dbReference type="PROSITE-ProRule" id="PRU00042"/>
    </source>
</evidence>
<keyword evidence="13" id="KW-0539">Nucleus</keyword>
<dbReference type="SMART" id="SM00317">
    <property type="entry name" value="SET"/>
    <property type="match status" value="1"/>
</dbReference>
<feature type="domain" description="C2H2-type" evidence="19">
    <location>
        <begin position="860"/>
        <end position="887"/>
    </location>
</feature>
<feature type="compositionally biased region" description="Basic and acidic residues" evidence="18">
    <location>
        <begin position="340"/>
        <end position="354"/>
    </location>
</feature>
<evidence type="ECO:0000259" key="20">
    <source>
        <dbReference type="PROSITE" id="PS50280"/>
    </source>
</evidence>
<dbReference type="SMART" id="SM00355">
    <property type="entry name" value="ZnF_C2H2"/>
    <property type="match status" value="5"/>
</dbReference>
<dbReference type="SUPFAM" id="SSF57667">
    <property type="entry name" value="beta-beta-alpha zinc fingers"/>
    <property type="match status" value="3"/>
</dbReference>
<organism evidence="21 22">
    <name type="scientific">Chironomus riparius</name>
    <dbReference type="NCBI Taxonomy" id="315576"/>
    <lineage>
        <taxon>Eukaryota</taxon>
        <taxon>Metazoa</taxon>
        <taxon>Ecdysozoa</taxon>
        <taxon>Arthropoda</taxon>
        <taxon>Hexapoda</taxon>
        <taxon>Insecta</taxon>
        <taxon>Pterygota</taxon>
        <taxon>Neoptera</taxon>
        <taxon>Endopterygota</taxon>
        <taxon>Diptera</taxon>
        <taxon>Nematocera</taxon>
        <taxon>Chironomoidea</taxon>
        <taxon>Chironomidae</taxon>
        <taxon>Chironominae</taxon>
        <taxon>Chironomus</taxon>
    </lineage>
</organism>
<keyword evidence="22" id="KW-1185">Reference proteome</keyword>
<feature type="region of interest" description="Disordered" evidence="18">
    <location>
        <begin position="312"/>
        <end position="370"/>
    </location>
</feature>
<evidence type="ECO:0000256" key="15">
    <source>
        <dbReference type="ARBA" id="ARBA00075301"/>
    </source>
</evidence>
<evidence type="ECO:0000256" key="4">
    <source>
        <dbReference type="ARBA" id="ARBA00022723"/>
    </source>
</evidence>
<protein>
    <recommendedName>
        <fullName evidence="14">Tissue-resident T-cell transcription regulator protein ZNF683</fullName>
    </recommendedName>
    <alternativeName>
        <fullName evidence="15">Homolog of Blimp-1 in T-cell</fullName>
    </alternativeName>
    <alternativeName>
        <fullName evidence="16">Zinc finger protein 683</fullName>
    </alternativeName>
</protein>
<dbReference type="PANTHER" id="PTHR16515">
    <property type="entry name" value="PR DOMAIN ZINC FINGER PROTEIN"/>
    <property type="match status" value="1"/>
</dbReference>
<feature type="compositionally biased region" description="Basic and acidic residues" evidence="18">
    <location>
        <begin position="312"/>
        <end position="321"/>
    </location>
</feature>
<reference evidence="21" key="2">
    <citation type="submission" date="2022-10" db="EMBL/GenBank/DDBJ databases">
        <authorList>
            <consortium name="ENA_rothamsted_submissions"/>
            <consortium name="culmorum"/>
            <person name="King R."/>
        </authorList>
    </citation>
    <scope>NUCLEOTIDE SEQUENCE</scope>
</reference>
<dbReference type="GO" id="GO:0008757">
    <property type="term" value="F:S-adenosylmethionine-dependent methyltransferase activity"/>
    <property type="evidence" value="ECO:0007669"/>
    <property type="project" value="UniProtKB-ARBA"/>
</dbReference>
<feature type="region of interest" description="Disordered" evidence="18">
    <location>
        <begin position="539"/>
        <end position="611"/>
    </location>
</feature>
<feature type="region of interest" description="Disordered" evidence="18">
    <location>
        <begin position="655"/>
        <end position="689"/>
    </location>
</feature>
<keyword evidence="9" id="KW-0805">Transcription regulation</keyword>
<feature type="domain" description="C2H2-type" evidence="19">
    <location>
        <begin position="802"/>
        <end position="831"/>
    </location>
</feature>
<feature type="domain" description="SET" evidence="20">
    <location>
        <begin position="63"/>
        <end position="194"/>
    </location>
</feature>
<evidence type="ECO:0000256" key="7">
    <source>
        <dbReference type="ARBA" id="ARBA00022833"/>
    </source>
</evidence>
<feature type="compositionally biased region" description="Basic and acidic residues" evidence="18">
    <location>
        <begin position="278"/>
        <end position="289"/>
    </location>
</feature>
<dbReference type="Proteomes" id="UP001153620">
    <property type="component" value="Chromosome 1"/>
</dbReference>
<dbReference type="GO" id="GO:0002250">
    <property type="term" value="P:adaptive immune response"/>
    <property type="evidence" value="ECO:0007669"/>
    <property type="project" value="UniProtKB-KW"/>
</dbReference>
<dbReference type="Pfam" id="PF21549">
    <property type="entry name" value="PRDM2_PR"/>
    <property type="match status" value="1"/>
</dbReference>
<keyword evidence="6 17" id="KW-0863">Zinc-finger</keyword>
<dbReference type="InterPro" id="IPR036236">
    <property type="entry name" value="Znf_C2H2_sf"/>
</dbReference>
<dbReference type="GO" id="GO:0001227">
    <property type="term" value="F:DNA-binding transcription repressor activity, RNA polymerase II-specific"/>
    <property type="evidence" value="ECO:0007669"/>
    <property type="project" value="InterPro"/>
</dbReference>
<dbReference type="GO" id="GO:0005634">
    <property type="term" value="C:nucleus"/>
    <property type="evidence" value="ECO:0007669"/>
    <property type="project" value="UniProtKB-SubCell"/>
</dbReference>
<dbReference type="SUPFAM" id="SSF82199">
    <property type="entry name" value="SET domain"/>
    <property type="match status" value="1"/>
</dbReference>
<feature type="compositionally biased region" description="Low complexity" evidence="18">
    <location>
        <begin position="1"/>
        <end position="21"/>
    </location>
</feature>
<dbReference type="GO" id="GO:0000978">
    <property type="term" value="F:RNA polymerase II cis-regulatory region sequence-specific DNA binding"/>
    <property type="evidence" value="ECO:0007669"/>
    <property type="project" value="TreeGrafter"/>
</dbReference>
<reference evidence="21" key="1">
    <citation type="submission" date="2022-01" db="EMBL/GenBank/DDBJ databases">
        <authorList>
            <person name="King R."/>
        </authorList>
    </citation>
    <scope>NUCLEOTIDE SEQUENCE</scope>
</reference>
<evidence type="ECO:0000256" key="9">
    <source>
        <dbReference type="ARBA" id="ARBA00023015"/>
    </source>
</evidence>
<dbReference type="GO" id="GO:0002682">
    <property type="term" value="P:regulation of immune system process"/>
    <property type="evidence" value="ECO:0007669"/>
    <property type="project" value="UniProtKB-ARBA"/>
</dbReference>
<keyword evidence="5" id="KW-0677">Repeat</keyword>
<dbReference type="GO" id="GO:0051239">
    <property type="term" value="P:regulation of multicellular organismal process"/>
    <property type="evidence" value="ECO:0007669"/>
    <property type="project" value="UniProtKB-ARBA"/>
</dbReference>
<keyword evidence="4" id="KW-0479">Metal-binding</keyword>
<feature type="compositionally biased region" description="Low complexity" evidence="18">
    <location>
        <begin position="727"/>
        <end position="757"/>
    </location>
</feature>
<dbReference type="GO" id="GO:0008270">
    <property type="term" value="F:zinc ion binding"/>
    <property type="evidence" value="ECO:0007669"/>
    <property type="project" value="UniProtKB-KW"/>
</dbReference>
<feature type="compositionally biased region" description="Polar residues" evidence="18">
    <location>
        <begin position="264"/>
        <end position="275"/>
    </location>
</feature>
<proteinExistence type="inferred from homology"/>
<keyword evidence="7" id="KW-0862">Zinc</keyword>
<dbReference type="InterPro" id="IPR050331">
    <property type="entry name" value="Zinc_finger"/>
</dbReference>
<keyword evidence="11" id="KW-1064">Adaptive immunity</keyword>
<feature type="compositionally biased region" description="Polar residues" evidence="18">
    <location>
        <begin position="655"/>
        <end position="681"/>
    </location>
</feature>
<name>A0A9N9RQU2_9DIPT</name>
<dbReference type="FunFam" id="2.170.270.10:FF:000036">
    <property type="entry name" value="Blimp-1, isoform A"/>
    <property type="match status" value="1"/>
</dbReference>
<dbReference type="OrthoDB" id="7327383at2759"/>
<dbReference type="GO" id="GO:0045165">
    <property type="term" value="P:cell fate commitment"/>
    <property type="evidence" value="ECO:0007669"/>
    <property type="project" value="TreeGrafter"/>
</dbReference>
<dbReference type="FunFam" id="3.30.160.60:FF:000132">
    <property type="entry name" value="PR domain zinc finger protein 1"/>
    <property type="match status" value="1"/>
</dbReference>
<dbReference type="PANTHER" id="PTHR16515:SF59">
    <property type="entry name" value="PR DOMAIN ZINC FINGER PROTEIN 1"/>
    <property type="match status" value="1"/>
</dbReference>
<dbReference type="InterPro" id="IPR013087">
    <property type="entry name" value="Znf_C2H2_type"/>
</dbReference>
<comment type="subcellular location">
    <subcellularLocation>
        <location evidence="1">Nucleus</location>
    </subcellularLocation>
</comment>
<dbReference type="GO" id="GO:0008276">
    <property type="term" value="F:protein methyltransferase activity"/>
    <property type="evidence" value="ECO:0007669"/>
    <property type="project" value="UniProtKB-ARBA"/>
</dbReference>
<evidence type="ECO:0000313" key="22">
    <source>
        <dbReference type="Proteomes" id="UP001153620"/>
    </source>
</evidence>
<feature type="domain" description="C2H2-type" evidence="19">
    <location>
        <begin position="832"/>
        <end position="859"/>
    </location>
</feature>